<evidence type="ECO:0000256" key="1">
    <source>
        <dbReference type="ARBA" id="ARBA00023015"/>
    </source>
</evidence>
<feature type="domain" description="HTH iclR-type" evidence="4">
    <location>
        <begin position="10"/>
        <end position="76"/>
    </location>
</feature>
<dbReference type="SUPFAM" id="SSF55781">
    <property type="entry name" value="GAF domain-like"/>
    <property type="match status" value="1"/>
</dbReference>
<dbReference type="GO" id="GO:0003700">
    <property type="term" value="F:DNA-binding transcription factor activity"/>
    <property type="evidence" value="ECO:0007669"/>
    <property type="project" value="TreeGrafter"/>
</dbReference>
<dbReference type="Pfam" id="PF01614">
    <property type="entry name" value="IclR_C"/>
    <property type="match status" value="1"/>
</dbReference>
<keyword evidence="3" id="KW-0804">Transcription</keyword>
<dbReference type="AlphaFoldDB" id="A0A6L9XU93"/>
<evidence type="ECO:0000256" key="3">
    <source>
        <dbReference type="ARBA" id="ARBA00023163"/>
    </source>
</evidence>
<dbReference type="Proteomes" id="UP000474967">
    <property type="component" value="Unassembled WGS sequence"/>
</dbReference>
<feature type="domain" description="IclR-ED" evidence="5">
    <location>
        <begin position="77"/>
        <end position="260"/>
    </location>
</feature>
<evidence type="ECO:0000259" key="5">
    <source>
        <dbReference type="PROSITE" id="PS51078"/>
    </source>
</evidence>
<evidence type="ECO:0000256" key="2">
    <source>
        <dbReference type="ARBA" id="ARBA00023125"/>
    </source>
</evidence>
<dbReference type="Pfam" id="PF09339">
    <property type="entry name" value="HTH_IclR"/>
    <property type="match status" value="1"/>
</dbReference>
<dbReference type="GO" id="GO:0003677">
    <property type="term" value="F:DNA binding"/>
    <property type="evidence" value="ECO:0007669"/>
    <property type="project" value="UniProtKB-KW"/>
</dbReference>
<organism evidence="6 7">
    <name type="scientific">Leifsonia tongyongensis</name>
    <dbReference type="NCBI Taxonomy" id="1268043"/>
    <lineage>
        <taxon>Bacteria</taxon>
        <taxon>Bacillati</taxon>
        <taxon>Actinomycetota</taxon>
        <taxon>Actinomycetes</taxon>
        <taxon>Micrococcales</taxon>
        <taxon>Microbacteriaceae</taxon>
        <taxon>Leifsonia</taxon>
    </lineage>
</organism>
<dbReference type="PROSITE" id="PS51078">
    <property type="entry name" value="ICLR_ED"/>
    <property type="match status" value="1"/>
</dbReference>
<dbReference type="Gene3D" id="1.10.10.10">
    <property type="entry name" value="Winged helix-like DNA-binding domain superfamily/Winged helix DNA-binding domain"/>
    <property type="match status" value="1"/>
</dbReference>
<dbReference type="PANTHER" id="PTHR30136:SF24">
    <property type="entry name" value="HTH-TYPE TRANSCRIPTIONAL REPRESSOR ALLR"/>
    <property type="match status" value="1"/>
</dbReference>
<dbReference type="SMART" id="SM00346">
    <property type="entry name" value="HTH_ICLR"/>
    <property type="match status" value="1"/>
</dbReference>
<evidence type="ECO:0000313" key="7">
    <source>
        <dbReference type="Proteomes" id="UP000474967"/>
    </source>
</evidence>
<name>A0A6L9XU93_9MICO</name>
<reference evidence="6 7" key="1">
    <citation type="journal article" date="2014" name="J. Microbiol.">
        <title>Diaminobutyricibacter tongyongensis gen. nov., sp. nov. and Homoserinibacter gongjuensis gen. nov., sp. nov. belong to the family Microbacteriaceae.</title>
        <authorList>
            <person name="Kim S.J."/>
            <person name="Ahn J.H."/>
            <person name="Weon H.Y."/>
            <person name="Hamada M."/>
            <person name="Suzuki K."/>
            <person name="Kwon S.W."/>
        </authorList>
    </citation>
    <scope>NUCLEOTIDE SEQUENCE [LARGE SCALE GENOMIC DNA]</scope>
    <source>
        <strain evidence="6 7">NBRC 108724</strain>
    </source>
</reference>
<dbReference type="GO" id="GO:0045892">
    <property type="term" value="P:negative regulation of DNA-templated transcription"/>
    <property type="evidence" value="ECO:0007669"/>
    <property type="project" value="TreeGrafter"/>
</dbReference>
<keyword evidence="7" id="KW-1185">Reference proteome</keyword>
<dbReference type="InterPro" id="IPR036388">
    <property type="entry name" value="WH-like_DNA-bd_sf"/>
</dbReference>
<dbReference type="InterPro" id="IPR036390">
    <property type="entry name" value="WH_DNA-bd_sf"/>
</dbReference>
<dbReference type="InterPro" id="IPR005471">
    <property type="entry name" value="Tscrpt_reg_IclR_N"/>
</dbReference>
<dbReference type="InterPro" id="IPR029016">
    <property type="entry name" value="GAF-like_dom_sf"/>
</dbReference>
<comment type="caution">
    <text evidence="6">The sequence shown here is derived from an EMBL/GenBank/DDBJ whole genome shotgun (WGS) entry which is preliminary data.</text>
</comment>
<gene>
    <name evidence="6" type="ORF">G3T36_03715</name>
</gene>
<keyword evidence="2" id="KW-0238">DNA-binding</keyword>
<proteinExistence type="predicted"/>
<dbReference type="PANTHER" id="PTHR30136">
    <property type="entry name" value="HELIX-TURN-HELIX TRANSCRIPTIONAL REGULATOR, ICLR FAMILY"/>
    <property type="match status" value="1"/>
</dbReference>
<protein>
    <submittedName>
        <fullName evidence="6">IclR family transcriptional regulator</fullName>
    </submittedName>
</protein>
<evidence type="ECO:0000259" key="4">
    <source>
        <dbReference type="PROSITE" id="PS51077"/>
    </source>
</evidence>
<dbReference type="InterPro" id="IPR014757">
    <property type="entry name" value="Tscrpt_reg_IclR_C"/>
</dbReference>
<dbReference type="RefSeq" id="WP_163288047.1">
    <property type="nucleotide sequence ID" value="NZ_JAAGWY010000001.1"/>
</dbReference>
<sequence>MDDLDPRYSVRSVGRAIELLQEIEKDPTGANSTVTKLALSVGMSKGSVYSTLQTLLAYGLITDRGEGASRTYRLGLGLFRLGQSATKQSTVADVSTPVLSSLMRATGLTSRAALLDGDWALVVACVFAPGAVRLDLRLGEREWPHCSAVGKSLMSALSDPEARQIVSRLGMPRHTRRTITDIDQFIEELAITRERGYAVDDEEDADGIVCISAPVLDTLGRPYAALSITGLKADPALEDTHAVAAVVRSHADTLSALVRGRAQAVSAPDRIAMDA</sequence>
<keyword evidence="1" id="KW-0805">Transcription regulation</keyword>
<dbReference type="Gene3D" id="3.30.450.40">
    <property type="match status" value="1"/>
</dbReference>
<accession>A0A6L9XU93</accession>
<dbReference type="EMBL" id="JAAGWY010000001">
    <property type="protein sequence ID" value="NEN04970.1"/>
    <property type="molecule type" value="Genomic_DNA"/>
</dbReference>
<dbReference type="SUPFAM" id="SSF46785">
    <property type="entry name" value="Winged helix' DNA-binding domain"/>
    <property type="match status" value="1"/>
</dbReference>
<evidence type="ECO:0000313" key="6">
    <source>
        <dbReference type="EMBL" id="NEN04970.1"/>
    </source>
</evidence>
<dbReference type="InterPro" id="IPR050707">
    <property type="entry name" value="HTH_MetabolicPath_Reg"/>
</dbReference>
<dbReference type="PROSITE" id="PS51077">
    <property type="entry name" value="HTH_ICLR"/>
    <property type="match status" value="1"/>
</dbReference>